<protein>
    <submittedName>
        <fullName evidence="2">Uncharacterized protein</fullName>
    </submittedName>
</protein>
<feature type="region of interest" description="Disordered" evidence="1">
    <location>
        <begin position="321"/>
        <end position="392"/>
    </location>
</feature>
<evidence type="ECO:0000313" key="2">
    <source>
        <dbReference type="EMBL" id="KAG1804114.1"/>
    </source>
</evidence>
<gene>
    <name evidence="2" type="ORF">BJ212DRAFT_944477</name>
</gene>
<dbReference type="GeneID" id="64638428"/>
<proteinExistence type="predicted"/>
<sequence length="471" mass="51557">MTPPPSYQFPAAPMSGIASGVPPTGEARQTVPQRHQQYYTTMSPPSHLLMTASIPSIGGSHPFIFASSHCPSTGQAYQTIQQPTEQHYTTAPPTAVNMVSRLARQSSTIPLDNQPAAPGYPDYHYYSNTMSSLESRHFGQTDFSGLSTPANHWERSFAPPSRTPITTSSNDNAATSSFGFAAGPSSHVANMSVDAAINSSDASNGSEAASAAYFSTHKNHTQSNDAMIDNTTRPRFPTTTCIPSNDFIPLMPSNAPGPQTTYTHPPATNMNKFTVYGPPFHNPPSLHSAQYHTTVIGNNLPPSSLPTMPYLAQHVPPNTGFAPPGSYLKSSHDFGTQHNSQPAGPPYQPAPFMVPSPPIYPRPDPPHRNSLSRPSSGRRRKPHTQETQPSPLFCDWLNEDNKPCGFAGLPDDLNEHFTSSHLLSGAQNALGRCRWRGCQYRKRTDPNVHDMRRDSMSRHVREKHLKIKRRM</sequence>
<dbReference type="AlphaFoldDB" id="A0A9P7DVR1"/>
<organism evidence="2 3">
    <name type="scientific">Suillus subaureus</name>
    <dbReference type="NCBI Taxonomy" id="48587"/>
    <lineage>
        <taxon>Eukaryota</taxon>
        <taxon>Fungi</taxon>
        <taxon>Dikarya</taxon>
        <taxon>Basidiomycota</taxon>
        <taxon>Agaricomycotina</taxon>
        <taxon>Agaricomycetes</taxon>
        <taxon>Agaricomycetidae</taxon>
        <taxon>Boletales</taxon>
        <taxon>Suillineae</taxon>
        <taxon>Suillaceae</taxon>
        <taxon>Suillus</taxon>
    </lineage>
</organism>
<comment type="caution">
    <text evidence="2">The sequence shown here is derived from an EMBL/GenBank/DDBJ whole genome shotgun (WGS) entry which is preliminary data.</text>
</comment>
<dbReference type="EMBL" id="JABBWG010000062">
    <property type="protein sequence ID" value="KAG1804114.1"/>
    <property type="molecule type" value="Genomic_DNA"/>
</dbReference>
<dbReference type="OrthoDB" id="2666090at2759"/>
<feature type="compositionally biased region" description="Polar residues" evidence="1">
    <location>
        <begin position="333"/>
        <end position="342"/>
    </location>
</feature>
<evidence type="ECO:0000256" key="1">
    <source>
        <dbReference type="SAM" id="MobiDB-lite"/>
    </source>
</evidence>
<reference evidence="2" key="1">
    <citation type="journal article" date="2020" name="New Phytol.">
        <title>Comparative genomics reveals dynamic genome evolution in host specialist ectomycorrhizal fungi.</title>
        <authorList>
            <person name="Lofgren L.A."/>
            <person name="Nguyen N.H."/>
            <person name="Vilgalys R."/>
            <person name="Ruytinx J."/>
            <person name="Liao H.L."/>
            <person name="Branco S."/>
            <person name="Kuo A."/>
            <person name="LaButti K."/>
            <person name="Lipzen A."/>
            <person name="Andreopoulos W."/>
            <person name="Pangilinan J."/>
            <person name="Riley R."/>
            <person name="Hundley H."/>
            <person name="Na H."/>
            <person name="Barry K."/>
            <person name="Grigoriev I.V."/>
            <person name="Stajich J.E."/>
            <person name="Kennedy P.G."/>
        </authorList>
    </citation>
    <scope>NUCLEOTIDE SEQUENCE</scope>
    <source>
        <strain evidence="2">MN1</strain>
    </source>
</reference>
<dbReference type="RefSeq" id="XP_041186760.1">
    <property type="nucleotide sequence ID" value="XM_041344412.1"/>
</dbReference>
<accession>A0A9P7DVR1</accession>
<name>A0A9P7DVR1_9AGAM</name>
<feature type="compositionally biased region" description="Pro residues" evidence="1">
    <location>
        <begin position="343"/>
        <end position="363"/>
    </location>
</feature>
<keyword evidence="3" id="KW-1185">Reference proteome</keyword>
<evidence type="ECO:0000313" key="3">
    <source>
        <dbReference type="Proteomes" id="UP000807769"/>
    </source>
</evidence>
<feature type="region of interest" description="Disordered" evidence="1">
    <location>
        <begin position="1"/>
        <end position="27"/>
    </location>
</feature>
<dbReference type="Proteomes" id="UP000807769">
    <property type="component" value="Unassembled WGS sequence"/>
</dbReference>